<dbReference type="Proteomes" id="UP001595803">
    <property type="component" value="Unassembled WGS sequence"/>
</dbReference>
<dbReference type="Gene3D" id="3.30.70.100">
    <property type="match status" value="1"/>
</dbReference>
<comment type="caution">
    <text evidence="2">The sequence shown here is derived from an EMBL/GenBank/DDBJ whole genome shotgun (WGS) entry which is preliminary data.</text>
</comment>
<name>A0ABV7ZAW8_9DEIO</name>
<dbReference type="Pfam" id="PF03992">
    <property type="entry name" value="ABM"/>
    <property type="match status" value="1"/>
</dbReference>
<accession>A0ABV7ZAW8</accession>
<dbReference type="PANTHER" id="PTHR33336:SF3">
    <property type="entry name" value="ABM DOMAIN-CONTAINING PROTEIN"/>
    <property type="match status" value="1"/>
</dbReference>
<reference evidence="3" key="1">
    <citation type="journal article" date="2019" name="Int. J. Syst. Evol. Microbiol.">
        <title>The Global Catalogue of Microorganisms (GCM) 10K type strain sequencing project: providing services to taxonomists for standard genome sequencing and annotation.</title>
        <authorList>
            <consortium name="The Broad Institute Genomics Platform"/>
            <consortium name="The Broad Institute Genome Sequencing Center for Infectious Disease"/>
            <person name="Wu L."/>
            <person name="Ma J."/>
        </authorList>
    </citation>
    <scope>NUCLEOTIDE SEQUENCE [LARGE SCALE GENOMIC DNA]</scope>
    <source>
        <strain evidence="3">CCTCC AB 2017081</strain>
    </source>
</reference>
<organism evidence="2 3">
    <name type="scientific">Deinococcus rufus</name>
    <dbReference type="NCBI Taxonomy" id="2136097"/>
    <lineage>
        <taxon>Bacteria</taxon>
        <taxon>Thermotogati</taxon>
        <taxon>Deinococcota</taxon>
        <taxon>Deinococci</taxon>
        <taxon>Deinococcales</taxon>
        <taxon>Deinococcaceae</taxon>
        <taxon>Deinococcus</taxon>
    </lineage>
</organism>
<dbReference type="EMBL" id="JBHRZG010000010">
    <property type="protein sequence ID" value="MFC3833251.1"/>
    <property type="molecule type" value="Genomic_DNA"/>
</dbReference>
<dbReference type="RefSeq" id="WP_322472674.1">
    <property type="nucleotide sequence ID" value="NZ_JBHRZG010000010.1"/>
</dbReference>
<dbReference type="InterPro" id="IPR011008">
    <property type="entry name" value="Dimeric_a/b-barrel"/>
</dbReference>
<dbReference type="SUPFAM" id="SSF54909">
    <property type="entry name" value="Dimeric alpha+beta barrel"/>
    <property type="match status" value="1"/>
</dbReference>
<protein>
    <submittedName>
        <fullName evidence="2">Quinol monooxygenase</fullName>
        <ecNumber evidence="2">1.-.-.-</ecNumber>
    </submittedName>
</protein>
<keyword evidence="2" id="KW-0560">Oxidoreductase</keyword>
<dbReference type="PANTHER" id="PTHR33336">
    <property type="entry name" value="QUINOL MONOOXYGENASE YGIN-RELATED"/>
    <property type="match status" value="1"/>
</dbReference>
<dbReference type="InterPro" id="IPR050744">
    <property type="entry name" value="AI-2_Isomerase_LsrG"/>
</dbReference>
<evidence type="ECO:0000259" key="1">
    <source>
        <dbReference type="PROSITE" id="PS51725"/>
    </source>
</evidence>
<keyword evidence="3" id="KW-1185">Reference proteome</keyword>
<evidence type="ECO:0000313" key="3">
    <source>
        <dbReference type="Proteomes" id="UP001595803"/>
    </source>
</evidence>
<dbReference type="GO" id="GO:0004497">
    <property type="term" value="F:monooxygenase activity"/>
    <property type="evidence" value="ECO:0007669"/>
    <property type="project" value="UniProtKB-KW"/>
</dbReference>
<sequence length="106" mass="12173">MSADPQAVTVHAIITPHPEHVAEVEAELRIMVRETRQEPGNRRYDLLREQTPDGMVRFHVQERYRDLDAVQAHRDSPHYQAYRAKAATWFLEAPQVTLLSDVEVGG</sequence>
<feature type="domain" description="ABM" evidence="1">
    <location>
        <begin position="8"/>
        <end position="99"/>
    </location>
</feature>
<gene>
    <name evidence="2" type="ORF">ACFOSB_10310</name>
</gene>
<proteinExistence type="predicted"/>
<keyword evidence="2" id="KW-0503">Monooxygenase</keyword>
<dbReference type="EC" id="1.-.-.-" evidence="2"/>
<evidence type="ECO:0000313" key="2">
    <source>
        <dbReference type="EMBL" id="MFC3833251.1"/>
    </source>
</evidence>
<dbReference type="PROSITE" id="PS51725">
    <property type="entry name" value="ABM"/>
    <property type="match status" value="1"/>
</dbReference>
<dbReference type="InterPro" id="IPR007138">
    <property type="entry name" value="ABM_dom"/>
</dbReference>